<protein>
    <recommendedName>
        <fullName evidence="2">Ribonuclease Y N-terminal domain-containing protein</fullName>
    </recommendedName>
</protein>
<feature type="domain" description="Ribonuclease Y N-terminal" evidence="2">
    <location>
        <begin position="1"/>
        <end position="135"/>
    </location>
</feature>
<gene>
    <name evidence="3" type="ORF">S12H4_24535</name>
</gene>
<feature type="non-terminal residue" evidence="3">
    <location>
        <position position="152"/>
    </location>
</feature>
<evidence type="ECO:0000313" key="3">
    <source>
        <dbReference type="EMBL" id="GAI78926.1"/>
    </source>
</evidence>
<proteinExistence type="predicted"/>
<feature type="non-terminal residue" evidence="3">
    <location>
        <position position="1"/>
    </location>
</feature>
<evidence type="ECO:0000256" key="1">
    <source>
        <dbReference type="SAM" id="Coils"/>
    </source>
</evidence>
<dbReference type="EMBL" id="BARW01013347">
    <property type="protein sequence ID" value="GAI78926.1"/>
    <property type="molecule type" value="Genomic_DNA"/>
</dbReference>
<keyword evidence="1" id="KW-0175">Coiled coil</keyword>
<organism evidence="3">
    <name type="scientific">marine sediment metagenome</name>
    <dbReference type="NCBI Taxonomy" id="412755"/>
    <lineage>
        <taxon>unclassified sequences</taxon>
        <taxon>metagenomes</taxon>
        <taxon>ecological metagenomes</taxon>
    </lineage>
</organism>
<accession>X1SIE8</accession>
<feature type="coiled-coil region" evidence="1">
    <location>
        <begin position="35"/>
        <end position="111"/>
    </location>
</feature>
<reference evidence="3" key="1">
    <citation type="journal article" date="2014" name="Front. Microbiol.">
        <title>High frequency of phylogenetically diverse reductive dehalogenase-homologous genes in deep subseafloor sedimentary metagenomes.</title>
        <authorList>
            <person name="Kawai M."/>
            <person name="Futagami T."/>
            <person name="Toyoda A."/>
            <person name="Takaki Y."/>
            <person name="Nishi S."/>
            <person name="Hori S."/>
            <person name="Arai W."/>
            <person name="Tsubouchi T."/>
            <person name="Morono Y."/>
            <person name="Uchiyama I."/>
            <person name="Ito T."/>
            <person name="Fujiyama A."/>
            <person name="Inagaki F."/>
            <person name="Takami H."/>
        </authorList>
    </citation>
    <scope>NUCLEOTIDE SEQUENCE</scope>
    <source>
        <strain evidence="3">Expedition CK06-06</strain>
    </source>
</reference>
<dbReference type="Pfam" id="PF12072">
    <property type="entry name" value="RNase_Y_N"/>
    <property type="match status" value="1"/>
</dbReference>
<dbReference type="InterPro" id="IPR022711">
    <property type="entry name" value="RNase_Y_N"/>
</dbReference>
<comment type="caution">
    <text evidence="3">The sequence shown here is derived from an EMBL/GenBank/DDBJ whole genome shotgun (WGS) entry which is preliminary data.</text>
</comment>
<name>X1SIE8_9ZZZZ</name>
<dbReference type="AlphaFoldDB" id="X1SIE8"/>
<sequence>EEIQNLKTGVEEETKKQRFELKRMEKRLLDREDSIEKKNHYLEKKEQTINQKKEELESKNKKLDELLNKEILRLEAIAELTKEEAKAILIKRMEEEARHESTKEIRNIEAKLKEDAEAMAKKIISQAIQRCALDHVSETTVSVVNLPNDEMK</sequence>
<evidence type="ECO:0000259" key="2">
    <source>
        <dbReference type="Pfam" id="PF12072"/>
    </source>
</evidence>